<accession>A0ABU6VDX8</accession>
<evidence type="ECO:0000256" key="1">
    <source>
        <dbReference type="ARBA" id="ARBA00022857"/>
    </source>
</evidence>
<dbReference type="Pfam" id="PF16363">
    <property type="entry name" value="GDP_Man_Dehyd"/>
    <property type="match status" value="1"/>
</dbReference>
<dbReference type="SUPFAM" id="SSF51735">
    <property type="entry name" value="NAD(P)-binding Rossmann-fold domains"/>
    <property type="match status" value="1"/>
</dbReference>
<gene>
    <name evidence="4" type="primary">TKPR1_2</name>
    <name evidence="4" type="ORF">PIB30_042201</name>
</gene>
<name>A0ABU6VDX8_9FABA</name>
<proteinExistence type="predicted"/>
<organism evidence="4 5">
    <name type="scientific">Stylosanthes scabra</name>
    <dbReference type="NCBI Taxonomy" id="79078"/>
    <lineage>
        <taxon>Eukaryota</taxon>
        <taxon>Viridiplantae</taxon>
        <taxon>Streptophyta</taxon>
        <taxon>Embryophyta</taxon>
        <taxon>Tracheophyta</taxon>
        <taxon>Spermatophyta</taxon>
        <taxon>Magnoliopsida</taxon>
        <taxon>eudicotyledons</taxon>
        <taxon>Gunneridae</taxon>
        <taxon>Pentapetalae</taxon>
        <taxon>rosids</taxon>
        <taxon>fabids</taxon>
        <taxon>Fabales</taxon>
        <taxon>Fabaceae</taxon>
        <taxon>Papilionoideae</taxon>
        <taxon>50 kb inversion clade</taxon>
        <taxon>dalbergioids sensu lato</taxon>
        <taxon>Dalbergieae</taxon>
        <taxon>Pterocarpus clade</taxon>
        <taxon>Stylosanthes</taxon>
    </lineage>
</organism>
<protein>
    <submittedName>
        <fullName evidence="4">Tetraketide alpha-pyrone reductase 1</fullName>
    </submittedName>
</protein>
<evidence type="ECO:0000313" key="5">
    <source>
        <dbReference type="Proteomes" id="UP001341840"/>
    </source>
</evidence>
<dbReference type="Proteomes" id="UP001341840">
    <property type="component" value="Unassembled WGS sequence"/>
</dbReference>
<keyword evidence="5" id="KW-1185">Reference proteome</keyword>
<evidence type="ECO:0000313" key="4">
    <source>
        <dbReference type="EMBL" id="MED6171602.1"/>
    </source>
</evidence>
<comment type="caution">
    <text evidence="4">The sequence shown here is derived from an EMBL/GenBank/DDBJ whole genome shotgun (WGS) entry which is preliminary data.</text>
</comment>
<dbReference type="EMBL" id="JASCZI010151273">
    <property type="protein sequence ID" value="MED6171602.1"/>
    <property type="molecule type" value="Genomic_DNA"/>
</dbReference>
<keyword evidence="1" id="KW-0521">NADP</keyword>
<dbReference type="Gene3D" id="3.40.50.720">
    <property type="entry name" value="NAD(P)-binding Rossmann-like Domain"/>
    <property type="match status" value="1"/>
</dbReference>
<feature type="domain" description="NAD(P)-binding" evidence="3">
    <location>
        <begin position="12"/>
        <end position="64"/>
    </location>
</feature>
<sequence>MAASRAKKKACVTGAGGFVASWLVKLLLSKGYIVHSTVRKPGDEKYAHLMKLEGASEKLKLVQSRFVMNPFTRQLLDVVQFSMLLALYQQQL</sequence>
<keyword evidence="2" id="KW-0560">Oxidoreductase</keyword>
<dbReference type="InterPro" id="IPR016040">
    <property type="entry name" value="NAD(P)-bd_dom"/>
</dbReference>
<dbReference type="InterPro" id="IPR050425">
    <property type="entry name" value="NAD(P)_dehydrat-like"/>
</dbReference>
<evidence type="ECO:0000259" key="3">
    <source>
        <dbReference type="Pfam" id="PF16363"/>
    </source>
</evidence>
<reference evidence="4 5" key="1">
    <citation type="journal article" date="2023" name="Plants (Basel)">
        <title>Bridging the Gap: Combining Genomics and Transcriptomics Approaches to Understand Stylosanthes scabra, an Orphan Legume from the Brazilian Caatinga.</title>
        <authorList>
            <person name="Ferreira-Neto J.R.C."/>
            <person name="da Silva M.D."/>
            <person name="Binneck E."/>
            <person name="de Melo N.F."/>
            <person name="da Silva R.H."/>
            <person name="de Melo A.L.T.M."/>
            <person name="Pandolfi V."/>
            <person name="Bustamante F.O."/>
            <person name="Brasileiro-Vidal A.C."/>
            <person name="Benko-Iseppon A.M."/>
        </authorList>
    </citation>
    <scope>NUCLEOTIDE SEQUENCE [LARGE SCALE GENOMIC DNA]</scope>
    <source>
        <tissue evidence="4">Leaves</tissue>
    </source>
</reference>
<dbReference type="InterPro" id="IPR036291">
    <property type="entry name" value="NAD(P)-bd_dom_sf"/>
</dbReference>
<dbReference type="PANTHER" id="PTHR10366">
    <property type="entry name" value="NAD DEPENDENT EPIMERASE/DEHYDRATASE"/>
    <property type="match status" value="1"/>
</dbReference>
<dbReference type="PANTHER" id="PTHR10366:SF776">
    <property type="entry name" value="NAD(P)-BINDING ROSSMANN-FOLD SUPERFAMILY PROTEIN"/>
    <property type="match status" value="1"/>
</dbReference>
<evidence type="ECO:0000256" key="2">
    <source>
        <dbReference type="ARBA" id="ARBA00023002"/>
    </source>
</evidence>